<dbReference type="Proteomes" id="UP001186974">
    <property type="component" value="Unassembled WGS sequence"/>
</dbReference>
<evidence type="ECO:0000313" key="2">
    <source>
        <dbReference type="Proteomes" id="UP001186974"/>
    </source>
</evidence>
<protein>
    <submittedName>
        <fullName evidence="1">Uncharacterized protein</fullName>
    </submittedName>
</protein>
<accession>A0ACC3D1N8</accession>
<keyword evidence="2" id="KW-1185">Reference proteome</keyword>
<dbReference type="EMBL" id="JAWDJW010008516">
    <property type="protein sequence ID" value="KAK3060504.1"/>
    <property type="molecule type" value="Genomic_DNA"/>
</dbReference>
<sequence length="349" mass="39515">MKAYKARTAHRRRAPSVQSSDSEVVVFKRPSKPTPCKKRCYLMELPGELRNQIHGYVFDGNIRVEMIDSRAICCIKAHTEEDKLRRRLFGRCPETSKYTHIVRCSRISGKYKRVHGITTNWKTSVPGYALMLANKQLSKEIPPFIYSTPTFLFRHANKLLRFINAGPARSLQRLAKLQLQHTTYGEPQYYENAIWKAKHANKWLRVCQLAAATFTGLESLDITLKVLDTPFRLGMKEAWLRPVFAFAPLAAAAAASKTKPLDLSIRLHSTYTDFALPTGINAWRQIQTAKAKRTAFKELHEAFAEAVRRVVVGWDEESALVEYKGLSGVYAAQGIVAGFNVEEWAGKGL</sequence>
<name>A0ACC3D1N8_9PEZI</name>
<gene>
    <name evidence="1" type="ORF">LTS18_008398</name>
</gene>
<reference evidence="1" key="1">
    <citation type="submission" date="2024-09" db="EMBL/GenBank/DDBJ databases">
        <title>Black Yeasts Isolated from many extreme environments.</title>
        <authorList>
            <person name="Coleine C."/>
            <person name="Stajich J.E."/>
            <person name="Selbmann L."/>
        </authorList>
    </citation>
    <scope>NUCLEOTIDE SEQUENCE</scope>
    <source>
        <strain evidence="1">CCFEE 5737</strain>
    </source>
</reference>
<evidence type="ECO:0000313" key="1">
    <source>
        <dbReference type="EMBL" id="KAK3060504.1"/>
    </source>
</evidence>
<comment type="caution">
    <text evidence="1">The sequence shown here is derived from an EMBL/GenBank/DDBJ whole genome shotgun (WGS) entry which is preliminary data.</text>
</comment>
<organism evidence="1 2">
    <name type="scientific">Coniosporium uncinatum</name>
    <dbReference type="NCBI Taxonomy" id="93489"/>
    <lineage>
        <taxon>Eukaryota</taxon>
        <taxon>Fungi</taxon>
        <taxon>Dikarya</taxon>
        <taxon>Ascomycota</taxon>
        <taxon>Pezizomycotina</taxon>
        <taxon>Dothideomycetes</taxon>
        <taxon>Dothideomycetes incertae sedis</taxon>
        <taxon>Coniosporium</taxon>
    </lineage>
</organism>
<proteinExistence type="predicted"/>